<feature type="region of interest" description="Disordered" evidence="5">
    <location>
        <begin position="333"/>
        <end position="357"/>
    </location>
</feature>
<feature type="compositionally biased region" description="Basic and acidic residues" evidence="5">
    <location>
        <begin position="333"/>
        <end position="345"/>
    </location>
</feature>
<feature type="region of interest" description="Disordered" evidence="5">
    <location>
        <begin position="1"/>
        <end position="26"/>
    </location>
</feature>
<feature type="compositionally biased region" description="Low complexity" evidence="5">
    <location>
        <begin position="1"/>
        <end position="11"/>
    </location>
</feature>
<feature type="compositionally biased region" description="Polar residues" evidence="5">
    <location>
        <begin position="12"/>
        <end position="26"/>
    </location>
</feature>
<keyword evidence="2" id="KW-0812">Transmembrane</keyword>
<evidence type="ECO:0000313" key="7">
    <source>
        <dbReference type="Proteomes" id="UP001396334"/>
    </source>
</evidence>
<comment type="caution">
    <text evidence="6">The sequence shown here is derived from an EMBL/GenBank/DDBJ whole genome shotgun (WGS) entry which is preliminary data.</text>
</comment>
<keyword evidence="7" id="KW-1185">Reference proteome</keyword>
<accession>A0ABR2Q9I0</accession>
<evidence type="ECO:0000256" key="1">
    <source>
        <dbReference type="ARBA" id="ARBA00004141"/>
    </source>
</evidence>
<dbReference type="InterPro" id="IPR039175">
    <property type="entry name" value="TIM22"/>
</dbReference>
<dbReference type="PANTHER" id="PTHR14110">
    <property type="entry name" value="MITOCHONDRIAL IMPORT INNER MEMBRANE TRANSLOCASE SUBUNIT TIM22"/>
    <property type="match status" value="1"/>
</dbReference>
<dbReference type="PANTHER" id="PTHR14110:SF1">
    <property type="entry name" value="CHLOROPLASTIC IMPORT INNER MEMBRANE TRANSLOCASE SUBUNIT TIM22-2-RELATED"/>
    <property type="match status" value="1"/>
</dbReference>
<gene>
    <name evidence="6" type="ORF">V6N11_020798</name>
</gene>
<keyword evidence="4" id="KW-0472">Membrane</keyword>
<evidence type="ECO:0000256" key="3">
    <source>
        <dbReference type="ARBA" id="ARBA00022989"/>
    </source>
</evidence>
<evidence type="ECO:0000256" key="5">
    <source>
        <dbReference type="SAM" id="MobiDB-lite"/>
    </source>
</evidence>
<dbReference type="Pfam" id="PF02466">
    <property type="entry name" value="Tim17"/>
    <property type="match status" value="1"/>
</dbReference>
<protein>
    <submittedName>
        <fullName evidence="6">Uncharacterized protein</fullName>
    </submittedName>
</protein>
<organism evidence="6 7">
    <name type="scientific">Hibiscus sabdariffa</name>
    <name type="common">roselle</name>
    <dbReference type="NCBI Taxonomy" id="183260"/>
    <lineage>
        <taxon>Eukaryota</taxon>
        <taxon>Viridiplantae</taxon>
        <taxon>Streptophyta</taxon>
        <taxon>Embryophyta</taxon>
        <taxon>Tracheophyta</taxon>
        <taxon>Spermatophyta</taxon>
        <taxon>Magnoliopsida</taxon>
        <taxon>eudicotyledons</taxon>
        <taxon>Gunneridae</taxon>
        <taxon>Pentapetalae</taxon>
        <taxon>rosids</taxon>
        <taxon>malvids</taxon>
        <taxon>Malvales</taxon>
        <taxon>Malvaceae</taxon>
        <taxon>Malvoideae</taxon>
        <taxon>Hibiscus</taxon>
    </lineage>
</organism>
<sequence>MDTLDSSSSSSDIETNPNPNSSKAVIPNPLNSNSPALCLFQFAGDSAAGAFMGSIFGYGSGLFKKKGFKGSFVEAGSYAKTFAVLSGVHSLVVCFLKRLRGKDDVINAGVAGCCTGLALSFPGAPQALLQSCLTFGAFSFIVEGLNKQQPALAHSFSDRIKGGHYKGPHPLALPLSLPIPDELKGAFSSFYKSLVKSNKGKSLADVSYSIDAQTKLARVSGKIGKALLLKSLQKSNTHASTYQINYGIDLPEHKSEPIMVDTDIPAWHKGMCLIFKSVEGVTFNINAFTSQACITGKVDPLLQLKLLAKAEATGARLCWLYYGCEVDPYGRPVHNEPEPKGDETINNKPADSSKPRNSFCCVM</sequence>
<keyword evidence="3" id="KW-1133">Transmembrane helix</keyword>
<evidence type="ECO:0000313" key="6">
    <source>
        <dbReference type="EMBL" id="KAK8997317.1"/>
    </source>
</evidence>
<dbReference type="Proteomes" id="UP001396334">
    <property type="component" value="Unassembled WGS sequence"/>
</dbReference>
<reference evidence="6 7" key="1">
    <citation type="journal article" date="2024" name="G3 (Bethesda)">
        <title>Genome assembly of Hibiscus sabdariffa L. provides insights into metabolisms of medicinal natural products.</title>
        <authorList>
            <person name="Kim T."/>
        </authorList>
    </citation>
    <scope>NUCLEOTIDE SEQUENCE [LARGE SCALE GENOMIC DNA]</scope>
    <source>
        <strain evidence="6">TK-2024</strain>
        <tissue evidence="6">Old leaves</tissue>
    </source>
</reference>
<evidence type="ECO:0000256" key="4">
    <source>
        <dbReference type="ARBA" id="ARBA00023136"/>
    </source>
</evidence>
<evidence type="ECO:0000256" key="2">
    <source>
        <dbReference type="ARBA" id="ARBA00022692"/>
    </source>
</evidence>
<dbReference type="EMBL" id="JBBPBN010000043">
    <property type="protein sequence ID" value="KAK8997317.1"/>
    <property type="molecule type" value="Genomic_DNA"/>
</dbReference>
<comment type="subcellular location">
    <subcellularLocation>
        <location evidence="1">Membrane</location>
        <topology evidence="1">Multi-pass membrane protein</topology>
    </subcellularLocation>
</comment>
<name>A0ABR2Q9I0_9ROSI</name>
<proteinExistence type="predicted"/>